<dbReference type="Proteomes" id="UP001488805">
    <property type="component" value="Unassembled WGS sequence"/>
</dbReference>
<accession>A0AAW1ECL4</accession>
<comment type="caution">
    <text evidence="1">The sequence shown here is derived from an EMBL/GenBank/DDBJ whole genome shotgun (WGS) entry which is preliminary data.</text>
</comment>
<gene>
    <name evidence="1" type="ORF">VZT92_022522</name>
</gene>
<protein>
    <submittedName>
        <fullName evidence="1">Uncharacterized protein</fullName>
    </submittedName>
</protein>
<reference evidence="1 2" key="1">
    <citation type="journal article" date="2024" name="Genome Biol. Evol.">
        <title>Chromosome-level genome assembly of the viviparous eelpout Zoarces viviparus.</title>
        <authorList>
            <person name="Fuhrmann N."/>
            <person name="Brasseur M.V."/>
            <person name="Bakowski C.E."/>
            <person name="Podsiadlowski L."/>
            <person name="Prost S."/>
            <person name="Krehenwinkel H."/>
            <person name="Mayer C."/>
        </authorList>
    </citation>
    <scope>NUCLEOTIDE SEQUENCE [LARGE SCALE GENOMIC DNA]</scope>
    <source>
        <strain evidence="1">NO-MEL_2022_Ind0_liver</strain>
    </source>
</reference>
<name>A0AAW1ECL4_ZOAVI</name>
<dbReference type="EMBL" id="JBCEZU010000434">
    <property type="protein sequence ID" value="KAK9519817.1"/>
    <property type="molecule type" value="Genomic_DNA"/>
</dbReference>
<proteinExistence type="predicted"/>
<evidence type="ECO:0000313" key="1">
    <source>
        <dbReference type="EMBL" id="KAK9519817.1"/>
    </source>
</evidence>
<keyword evidence="2" id="KW-1185">Reference proteome</keyword>
<organism evidence="1 2">
    <name type="scientific">Zoarces viviparus</name>
    <name type="common">Viviparous eelpout</name>
    <name type="synonym">Blennius viviparus</name>
    <dbReference type="NCBI Taxonomy" id="48416"/>
    <lineage>
        <taxon>Eukaryota</taxon>
        <taxon>Metazoa</taxon>
        <taxon>Chordata</taxon>
        <taxon>Craniata</taxon>
        <taxon>Vertebrata</taxon>
        <taxon>Euteleostomi</taxon>
        <taxon>Actinopterygii</taxon>
        <taxon>Neopterygii</taxon>
        <taxon>Teleostei</taxon>
        <taxon>Neoteleostei</taxon>
        <taxon>Acanthomorphata</taxon>
        <taxon>Eupercaria</taxon>
        <taxon>Perciformes</taxon>
        <taxon>Cottioidei</taxon>
        <taxon>Zoarcales</taxon>
        <taxon>Zoarcidae</taxon>
        <taxon>Zoarcinae</taxon>
        <taxon>Zoarces</taxon>
    </lineage>
</organism>
<sequence>MDTLVIAGRELWDSLQPPHPFHLSQPEPVPLTSCFHQCLPLSQQRCALLLDNDDYCTTPGFSLAKWLGLQRPSRNSFRGLGPPSVFGDGNIPIPAWREIIRL</sequence>
<dbReference type="AlphaFoldDB" id="A0AAW1ECL4"/>
<evidence type="ECO:0000313" key="2">
    <source>
        <dbReference type="Proteomes" id="UP001488805"/>
    </source>
</evidence>